<evidence type="ECO:0000313" key="7">
    <source>
        <dbReference type="Proteomes" id="UP001190926"/>
    </source>
</evidence>
<dbReference type="PROSITE" id="PS50297">
    <property type="entry name" value="ANK_REP_REGION"/>
    <property type="match status" value="1"/>
</dbReference>
<feature type="domain" description="Proteasome component Ecm29 N-terminal" evidence="5">
    <location>
        <begin position="87"/>
        <end position="181"/>
    </location>
</feature>
<keyword evidence="4" id="KW-0472">Membrane</keyword>
<proteinExistence type="predicted"/>
<evidence type="ECO:0000256" key="1">
    <source>
        <dbReference type="ARBA" id="ARBA00022737"/>
    </source>
</evidence>
<dbReference type="Gene3D" id="1.25.40.20">
    <property type="entry name" value="Ankyrin repeat-containing domain"/>
    <property type="match status" value="1"/>
</dbReference>
<dbReference type="InterPro" id="IPR050889">
    <property type="entry name" value="Dendritic_Spine_Reg/Scaffold"/>
</dbReference>
<evidence type="ECO:0000256" key="4">
    <source>
        <dbReference type="SAM" id="Phobius"/>
    </source>
</evidence>
<protein>
    <recommendedName>
        <fullName evidence="5">Proteasome component Ecm29 N-terminal domain-containing protein</fullName>
    </recommendedName>
</protein>
<dbReference type="InterPro" id="IPR002110">
    <property type="entry name" value="Ankyrin_rpt"/>
</dbReference>
<evidence type="ECO:0000256" key="3">
    <source>
        <dbReference type="PROSITE-ProRule" id="PRU00023"/>
    </source>
</evidence>
<reference evidence="6 7" key="1">
    <citation type="journal article" date="2021" name="Nat. Commun.">
        <title>Incipient diploidization of the medicinal plant Perilla within 10,000 years.</title>
        <authorList>
            <person name="Zhang Y."/>
            <person name="Shen Q."/>
            <person name="Leng L."/>
            <person name="Zhang D."/>
            <person name="Chen S."/>
            <person name="Shi Y."/>
            <person name="Ning Z."/>
            <person name="Chen S."/>
        </authorList>
    </citation>
    <scope>NUCLEOTIDE SEQUENCE [LARGE SCALE GENOMIC DNA]</scope>
    <source>
        <strain evidence="7">cv. PC099</strain>
    </source>
</reference>
<evidence type="ECO:0000256" key="2">
    <source>
        <dbReference type="ARBA" id="ARBA00023043"/>
    </source>
</evidence>
<accession>A0AAD4NY33</accession>
<organism evidence="6 7">
    <name type="scientific">Perilla frutescens var. hirtella</name>
    <name type="common">Perilla citriodora</name>
    <name type="synonym">Perilla setoyensis</name>
    <dbReference type="NCBI Taxonomy" id="608512"/>
    <lineage>
        <taxon>Eukaryota</taxon>
        <taxon>Viridiplantae</taxon>
        <taxon>Streptophyta</taxon>
        <taxon>Embryophyta</taxon>
        <taxon>Tracheophyta</taxon>
        <taxon>Spermatophyta</taxon>
        <taxon>Magnoliopsida</taxon>
        <taxon>eudicotyledons</taxon>
        <taxon>Gunneridae</taxon>
        <taxon>Pentapetalae</taxon>
        <taxon>asterids</taxon>
        <taxon>lamiids</taxon>
        <taxon>Lamiales</taxon>
        <taxon>Lamiaceae</taxon>
        <taxon>Nepetoideae</taxon>
        <taxon>Elsholtzieae</taxon>
        <taxon>Perilla</taxon>
    </lineage>
</organism>
<keyword evidence="2 3" id="KW-0040">ANK repeat</keyword>
<dbReference type="InterPro" id="IPR024372">
    <property type="entry name" value="Ecm29_N"/>
</dbReference>
<dbReference type="EMBL" id="SDAM02029514">
    <property type="protein sequence ID" value="KAH6756778.1"/>
    <property type="molecule type" value="Genomic_DNA"/>
</dbReference>
<name>A0AAD4NY33_PERFH</name>
<comment type="caution">
    <text evidence="6">The sequence shown here is derived from an EMBL/GenBank/DDBJ whole genome shotgun (WGS) entry which is preliminary data.</text>
</comment>
<feature type="repeat" description="ANK" evidence="3">
    <location>
        <begin position="15"/>
        <end position="47"/>
    </location>
</feature>
<keyword evidence="7" id="KW-1185">Reference proteome</keyword>
<dbReference type="SUPFAM" id="SSF48403">
    <property type="entry name" value="Ankyrin repeat"/>
    <property type="match status" value="1"/>
</dbReference>
<gene>
    <name evidence="6" type="ORF">C2S53_000179</name>
</gene>
<sequence length="315" mass="34469">MLLDRFGNPDILNRHKQTPLMLAAIHGKFSCVERLIQAGANVLLFDALYGRTCLHYAAYYGHSDCLQLILSAANSTPVAQSWTLVGSKDLEIFLKFCLYTILYQPSSQSGGCPGLSNIQCQCVTRNDPLGYDKIRNRKTGMLNIIEALELPSRLVYTIYIAACADSHELVIKKGEELLKKNASGVPVILDHTGCNANEDINFQFTGFTLSGRVMGAVSGNSCSHKDNGPSNVNVELISGSGDVVSSVAFAFMLSAFINKSSASTTVGYFIFIIGFLTALVTTFRFPYNQDFSKTYQTMWSFFPPNLFAAGLNLLS</sequence>
<feature type="transmembrane region" description="Helical" evidence="4">
    <location>
        <begin position="266"/>
        <end position="285"/>
    </location>
</feature>
<keyword evidence="1" id="KW-0677">Repeat</keyword>
<dbReference type="AlphaFoldDB" id="A0AAD4NY33"/>
<keyword evidence="4" id="KW-1133">Transmembrane helix</keyword>
<dbReference type="PANTHER" id="PTHR24166">
    <property type="entry name" value="ROLLING PEBBLES, ISOFORM B"/>
    <property type="match status" value="1"/>
</dbReference>
<dbReference type="InterPro" id="IPR036770">
    <property type="entry name" value="Ankyrin_rpt-contain_sf"/>
</dbReference>
<feature type="repeat" description="ANK" evidence="3">
    <location>
        <begin position="49"/>
        <end position="81"/>
    </location>
</feature>
<evidence type="ECO:0000259" key="5">
    <source>
        <dbReference type="Pfam" id="PF13001"/>
    </source>
</evidence>
<dbReference type="Pfam" id="PF12796">
    <property type="entry name" value="Ank_2"/>
    <property type="match status" value="1"/>
</dbReference>
<keyword evidence="4" id="KW-0812">Transmembrane</keyword>
<dbReference type="GO" id="GO:0043248">
    <property type="term" value="P:proteasome assembly"/>
    <property type="evidence" value="ECO:0007669"/>
    <property type="project" value="InterPro"/>
</dbReference>
<dbReference type="SMART" id="SM00248">
    <property type="entry name" value="ANK"/>
    <property type="match status" value="2"/>
</dbReference>
<dbReference type="Proteomes" id="UP001190926">
    <property type="component" value="Unassembled WGS sequence"/>
</dbReference>
<dbReference type="Pfam" id="PF13001">
    <property type="entry name" value="ECM29_N"/>
    <property type="match status" value="1"/>
</dbReference>
<dbReference type="GO" id="GO:0060090">
    <property type="term" value="F:molecular adaptor activity"/>
    <property type="evidence" value="ECO:0007669"/>
    <property type="project" value="InterPro"/>
</dbReference>
<dbReference type="PANTHER" id="PTHR24166:SF48">
    <property type="entry name" value="PROTEIN VAPYRIN"/>
    <property type="match status" value="1"/>
</dbReference>
<evidence type="ECO:0000313" key="6">
    <source>
        <dbReference type="EMBL" id="KAH6756778.1"/>
    </source>
</evidence>
<dbReference type="PROSITE" id="PS50088">
    <property type="entry name" value="ANK_REPEAT"/>
    <property type="match status" value="2"/>
</dbReference>